<comment type="caution">
    <text evidence="1">The sequence shown here is derived from an EMBL/GenBank/DDBJ whole genome shotgun (WGS) entry which is preliminary data.</text>
</comment>
<organism evidence="1 2">
    <name type="scientific">Enhygromyxa salina</name>
    <dbReference type="NCBI Taxonomy" id="215803"/>
    <lineage>
        <taxon>Bacteria</taxon>
        <taxon>Pseudomonadati</taxon>
        <taxon>Myxococcota</taxon>
        <taxon>Polyangia</taxon>
        <taxon>Nannocystales</taxon>
        <taxon>Nannocystaceae</taxon>
        <taxon>Enhygromyxa</taxon>
    </lineage>
</organism>
<reference evidence="1 2" key="1">
    <citation type="submission" date="2018-03" db="EMBL/GenBank/DDBJ databases">
        <title>Draft Genome Sequences of the Obligatory Marine Myxobacteria Enhygromyxa salina SWB005.</title>
        <authorList>
            <person name="Poehlein A."/>
            <person name="Moghaddam J.A."/>
            <person name="Harms H."/>
            <person name="Alanjari M."/>
            <person name="Koenig G.M."/>
            <person name="Daniel R."/>
            <person name="Schaeberle T.F."/>
        </authorList>
    </citation>
    <scope>NUCLEOTIDE SEQUENCE [LARGE SCALE GENOMIC DNA]</scope>
    <source>
        <strain evidence="1 2">SWB005</strain>
    </source>
</reference>
<dbReference type="Proteomes" id="UP000237968">
    <property type="component" value="Unassembled WGS sequence"/>
</dbReference>
<evidence type="ECO:0000313" key="1">
    <source>
        <dbReference type="EMBL" id="PRP90115.1"/>
    </source>
</evidence>
<sequence length="78" mass="8112">MLLDPAAEHSTVVGDRLGEGRDALTDGGGLGLGVLVESEALAEGEVGLSYGDHEALAGQFDEGWSSFSRSMRSSSMRL</sequence>
<accession>A0A2S9XB88</accession>
<evidence type="ECO:0000313" key="2">
    <source>
        <dbReference type="Proteomes" id="UP000237968"/>
    </source>
</evidence>
<name>A0A2S9XB88_9BACT</name>
<proteinExistence type="predicted"/>
<keyword evidence="2" id="KW-1185">Reference proteome</keyword>
<dbReference type="AlphaFoldDB" id="A0A2S9XB88"/>
<dbReference type="EMBL" id="PVNK01000294">
    <property type="protein sequence ID" value="PRP90115.1"/>
    <property type="molecule type" value="Genomic_DNA"/>
</dbReference>
<gene>
    <name evidence="1" type="ORF">ENSA5_67880</name>
</gene>
<protein>
    <submittedName>
        <fullName evidence="1">Uncharacterized protein</fullName>
    </submittedName>
</protein>